<evidence type="ECO:0000256" key="5">
    <source>
        <dbReference type="ARBA" id="ARBA00022833"/>
    </source>
</evidence>
<dbReference type="NCBIfam" id="TIGR01430">
    <property type="entry name" value="aden_deam"/>
    <property type="match status" value="1"/>
</dbReference>
<proteinExistence type="inferred from homology"/>
<keyword evidence="3" id="KW-0479">Metal-binding</keyword>
<keyword evidence="8" id="KW-1185">Reference proteome</keyword>
<dbReference type="RefSeq" id="WP_254168742.1">
    <property type="nucleotide sequence ID" value="NZ_JANAFB010000052.1"/>
</dbReference>
<dbReference type="InterPro" id="IPR001365">
    <property type="entry name" value="A_deaminase_dom"/>
</dbReference>
<dbReference type="EC" id="3.5.4.4" evidence="7"/>
<evidence type="ECO:0000313" key="7">
    <source>
        <dbReference type="EMBL" id="MCP3427105.1"/>
    </source>
</evidence>
<protein>
    <submittedName>
        <fullName evidence="7">Adenosine deaminase</fullName>
        <ecNumber evidence="7">3.5.4.4</ecNumber>
    </submittedName>
</protein>
<reference evidence="7" key="1">
    <citation type="submission" date="2022-06" db="EMBL/GenBank/DDBJ databases">
        <title>Rothia sp. isolated from sandalwood seedling.</title>
        <authorList>
            <person name="Tuikhar N."/>
            <person name="Kirdat K."/>
            <person name="Thorat V."/>
            <person name="Swetha P."/>
            <person name="Padma S."/>
            <person name="Sundararaj R."/>
            <person name="Yadav A."/>
        </authorList>
    </citation>
    <scope>NUCLEOTIDE SEQUENCE</scope>
    <source>
        <strain evidence="7">AR01</strain>
    </source>
</reference>
<dbReference type="PANTHER" id="PTHR43114:SF6">
    <property type="entry name" value="ADENINE DEAMINASE"/>
    <property type="match status" value="1"/>
</dbReference>
<comment type="cofactor">
    <cofactor evidence="1">
        <name>Zn(2+)</name>
        <dbReference type="ChEBI" id="CHEBI:29105"/>
    </cofactor>
</comment>
<evidence type="ECO:0000256" key="2">
    <source>
        <dbReference type="ARBA" id="ARBA00006676"/>
    </source>
</evidence>
<name>A0A9X2KJH9_9MICC</name>
<dbReference type="Gene3D" id="3.20.20.140">
    <property type="entry name" value="Metal-dependent hydrolases"/>
    <property type="match status" value="1"/>
</dbReference>
<dbReference type="SUPFAM" id="SSF51556">
    <property type="entry name" value="Metallo-dependent hydrolases"/>
    <property type="match status" value="1"/>
</dbReference>
<dbReference type="Proteomes" id="UP001139502">
    <property type="component" value="Unassembled WGS sequence"/>
</dbReference>
<dbReference type="Pfam" id="PF00962">
    <property type="entry name" value="A_deaminase"/>
    <property type="match status" value="1"/>
</dbReference>
<evidence type="ECO:0000256" key="1">
    <source>
        <dbReference type="ARBA" id="ARBA00001947"/>
    </source>
</evidence>
<feature type="domain" description="Adenosine deaminase" evidence="6">
    <location>
        <begin position="11"/>
        <end position="330"/>
    </location>
</feature>
<dbReference type="AlphaFoldDB" id="A0A9X2KJH9"/>
<gene>
    <name evidence="7" type="primary">add</name>
    <name evidence="7" type="ORF">NBM05_14065</name>
</gene>
<dbReference type="GO" id="GO:0016814">
    <property type="term" value="F:hydrolase activity, acting on carbon-nitrogen (but not peptide) bonds, in cyclic amidines"/>
    <property type="evidence" value="ECO:0007669"/>
    <property type="project" value="UniProtKB-ARBA"/>
</dbReference>
<evidence type="ECO:0000256" key="3">
    <source>
        <dbReference type="ARBA" id="ARBA00022723"/>
    </source>
</evidence>
<dbReference type="GO" id="GO:0046872">
    <property type="term" value="F:metal ion binding"/>
    <property type="evidence" value="ECO:0007669"/>
    <property type="project" value="UniProtKB-KW"/>
</dbReference>
<dbReference type="EMBL" id="JANAFB010000052">
    <property type="protein sequence ID" value="MCP3427105.1"/>
    <property type="molecule type" value="Genomic_DNA"/>
</dbReference>
<keyword evidence="5" id="KW-0862">Zinc</keyword>
<dbReference type="PANTHER" id="PTHR43114">
    <property type="entry name" value="ADENINE DEAMINASE"/>
    <property type="match status" value="1"/>
</dbReference>
<evidence type="ECO:0000256" key="4">
    <source>
        <dbReference type="ARBA" id="ARBA00022801"/>
    </source>
</evidence>
<comment type="caution">
    <text evidence="7">The sequence shown here is derived from an EMBL/GenBank/DDBJ whole genome shotgun (WGS) entry which is preliminary data.</text>
</comment>
<sequence>MNRDDYLRLIPKAELHCHFVSTMRVSTLLELCAEHRVPLRTDDLDSLLDYEGLPDFLDVFNAAHHALTRGDEIARVAYEGVEDAVRSGNLRYREYFVNPDNFADRGIDYPSLIDAMSDGLLQAERDFGVGFGIVPSINRSLPASAATQMVRTVLDHPRDRVLGIGKDDITPERGEDPRRFAEAYALARRHGLRTTAHVGENLTMPPENVLIALDELQVDRVDHGYRVVDDEAVLERALDAGVPFVCTPHSTAMLSGWEFSDAHRIARMVDAGLRVTFATDDAVFFKTDIGKEYVEALPRMGLDLPDAVRIARTGFEAAWCDDAERSRLLADFDGLVTALNAALRDSEGHGA</sequence>
<organism evidence="7 8">
    <name type="scientific">Rothia santali</name>
    <dbReference type="NCBI Taxonomy" id="2949643"/>
    <lineage>
        <taxon>Bacteria</taxon>
        <taxon>Bacillati</taxon>
        <taxon>Actinomycetota</taxon>
        <taxon>Actinomycetes</taxon>
        <taxon>Micrococcales</taxon>
        <taxon>Micrococcaceae</taxon>
        <taxon>Rothia</taxon>
    </lineage>
</organism>
<keyword evidence="4 7" id="KW-0378">Hydrolase</keyword>
<comment type="similarity">
    <text evidence="2">Belongs to the metallo-dependent hydrolases superfamily. Adenosine and AMP deaminases family.</text>
</comment>
<evidence type="ECO:0000313" key="8">
    <source>
        <dbReference type="Proteomes" id="UP001139502"/>
    </source>
</evidence>
<dbReference type="InterPro" id="IPR032466">
    <property type="entry name" value="Metal_Hydrolase"/>
</dbReference>
<accession>A0A9X2KJH9</accession>
<dbReference type="InterPro" id="IPR006330">
    <property type="entry name" value="Ado/ade_deaminase"/>
</dbReference>
<dbReference type="GO" id="GO:0019239">
    <property type="term" value="F:deaminase activity"/>
    <property type="evidence" value="ECO:0007669"/>
    <property type="project" value="InterPro"/>
</dbReference>
<evidence type="ECO:0000259" key="6">
    <source>
        <dbReference type="Pfam" id="PF00962"/>
    </source>
</evidence>